<proteinExistence type="predicted"/>
<protein>
    <submittedName>
        <fullName evidence="1">Uncharacterized protein</fullName>
    </submittedName>
</protein>
<organism evidence="1 2">
    <name type="scientific">Ranitomeya imitator</name>
    <name type="common">mimic poison frog</name>
    <dbReference type="NCBI Taxonomy" id="111125"/>
    <lineage>
        <taxon>Eukaryota</taxon>
        <taxon>Metazoa</taxon>
        <taxon>Chordata</taxon>
        <taxon>Craniata</taxon>
        <taxon>Vertebrata</taxon>
        <taxon>Euteleostomi</taxon>
        <taxon>Amphibia</taxon>
        <taxon>Batrachia</taxon>
        <taxon>Anura</taxon>
        <taxon>Neobatrachia</taxon>
        <taxon>Hyloidea</taxon>
        <taxon>Dendrobatidae</taxon>
        <taxon>Dendrobatinae</taxon>
        <taxon>Ranitomeya</taxon>
    </lineage>
</organism>
<dbReference type="Proteomes" id="UP001176940">
    <property type="component" value="Unassembled WGS sequence"/>
</dbReference>
<dbReference type="EMBL" id="CAUEEQ010056888">
    <property type="protein sequence ID" value="CAJ0963127.1"/>
    <property type="molecule type" value="Genomic_DNA"/>
</dbReference>
<reference evidence="1" key="1">
    <citation type="submission" date="2023-07" db="EMBL/GenBank/DDBJ databases">
        <authorList>
            <person name="Stuckert A."/>
        </authorList>
    </citation>
    <scope>NUCLEOTIDE SEQUENCE</scope>
</reference>
<gene>
    <name evidence="1" type="ORF">RIMI_LOCUS18553871</name>
</gene>
<evidence type="ECO:0000313" key="2">
    <source>
        <dbReference type="Proteomes" id="UP001176940"/>
    </source>
</evidence>
<name>A0ABN9MAD3_9NEOB</name>
<accession>A0ABN9MAD3</accession>
<comment type="caution">
    <text evidence="1">The sequence shown here is derived from an EMBL/GenBank/DDBJ whole genome shotgun (WGS) entry which is preliminary data.</text>
</comment>
<sequence>MCPQNLNSYIIGGKIFEIFPPHSRLKIQGEQGPAQGNAESNTVFAGQFHQVKQTAYSTSHLVAEIRK</sequence>
<evidence type="ECO:0000313" key="1">
    <source>
        <dbReference type="EMBL" id="CAJ0963127.1"/>
    </source>
</evidence>
<keyword evidence="2" id="KW-1185">Reference proteome</keyword>